<dbReference type="PANTHER" id="PTHR36927">
    <property type="entry name" value="BLR4337 PROTEIN"/>
    <property type="match status" value="1"/>
</dbReference>
<protein>
    <recommendedName>
        <fullName evidence="2">Acyltransferase 3 domain-containing protein</fullName>
    </recommendedName>
</protein>
<dbReference type="InterPro" id="IPR036770">
    <property type="entry name" value="Ankyrin_rpt-contain_sf"/>
</dbReference>
<dbReference type="Pfam" id="PF01757">
    <property type="entry name" value="Acyl_transf_3"/>
    <property type="match status" value="1"/>
</dbReference>
<dbReference type="Gene3D" id="1.25.40.20">
    <property type="entry name" value="Ankyrin repeat-containing domain"/>
    <property type="match status" value="1"/>
</dbReference>
<feature type="transmembrane region" description="Helical" evidence="1">
    <location>
        <begin position="313"/>
        <end position="338"/>
    </location>
</feature>
<dbReference type="AlphaFoldDB" id="A0A382EA63"/>
<feature type="non-terminal residue" evidence="3">
    <location>
        <position position="536"/>
    </location>
</feature>
<dbReference type="SUPFAM" id="SSF48403">
    <property type="entry name" value="Ankyrin repeat"/>
    <property type="match status" value="1"/>
</dbReference>
<reference evidence="3" key="1">
    <citation type="submission" date="2018-05" db="EMBL/GenBank/DDBJ databases">
        <authorList>
            <person name="Lanie J.A."/>
            <person name="Ng W.-L."/>
            <person name="Kazmierczak K.M."/>
            <person name="Andrzejewski T.M."/>
            <person name="Davidsen T.M."/>
            <person name="Wayne K.J."/>
            <person name="Tettelin H."/>
            <person name="Glass J.I."/>
            <person name="Rusch D."/>
            <person name="Podicherti R."/>
            <person name="Tsui H.-C.T."/>
            <person name="Winkler M.E."/>
        </authorList>
    </citation>
    <scope>NUCLEOTIDE SEQUENCE</scope>
</reference>
<keyword evidence="1" id="KW-1133">Transmembrane helix</keyword>
<evidence type="ECO:0000313" key="3">
    <source>
        <dbReference type="EMBL" id="SVB47385.1"/>
    </source>
</evidence>
<organism evidence="3">
    <name type="scientific">marine metagenome</name>
    <dbReference type="NCBI Taxonomy" id="408172"/>
    <lineage>
        <taxon>unclassified sequences</taxon>
        <taxon>metagenomes</taxon>
        <taxon>ecological metagenomes</taxon>
    </lineage>
</organism>
<accession>A0A382EA63</accession>
<feature type="transmembrane region" description="Helical" evidence="1">
    <location>
        <begin position="12"/>
        <end position="30"/>
    </location>
</feature>
<gene>
    <name evidence="3" type="ORF">METZ01_LOCUS200239</name>
</gene>
<feature type="transmembrane region" description="Helical" evidence="1">
    <location>
        <begin position="92"/>
        <end position="110"/>
    </location>
</feature>
<evidence type="ECO:0000259" key="2">
    <source>
        <dbReference type="Pfam" id="PF01757"/>
    </source>
</evidence>
<feature type="transmembrane region" description="Helical" evidence="1">
    <location>
        <begin position="199"/>
        <end position="221"/>
    </location>
</feature>
<feature type="transmembrane region" description="Helical" evidence="1">
    <location>
        <begin position="233"/>
        <end position="252"/>
    </location>
</feature>
<keyword evidence="1" id="KW-0812">Transmembrane</keyword>
<dbReference type="GO" id="GO:0016747">
    <property type="term" value="F:acyltransferase activity, transferring groups other than amino-acyl groups"/>
    <property type="evidence" value="ECO:0007669"/>
    <property type="project" value="InterPro"/>
</dbReference>
<feature type="transmembrane region" description="Helical" evidence="1">
    <location>
        <begin position="50"/>
        <end position="71"/>
    </location>
</feature>
<dbReference type="InterPro" id="IPR050623">
    <property type="entry name" value="Glucan_succinyl_AcylTrfase"/>
</dbReference>
<dbReference type="InterPro" id="IPR002656">
    <property type="entry name" value="Acyl_transf_3_dom"/>
</dbReference>
<dbReference type="PANTHER" id="PTHR36927:SF1">
    <property type="entry name" value="MDO-LIKE PROTEIN"/>
    <property type="match status" value="1"/>
</dbReference>
<proteinExistence type="predicted"/>
<sequence length="536" mass="63529">MDKQERYHGLDFVRAVAMMLGVVLHISMFFCDVNSFHWIAGEHKRDSINTFAVMGIHFFRMQLFMLLAGFFAELVLQRKGMNALMRDRIKRILWPFLIGIFLFMPMFMLVTNDTWPGAYTNIFDGVSMLERIKSYLLWGAFTERDVFNEYNFWHFWFIYFLLFFYLAHWLMHQLGSKDFLFKDNSLFNSLIRISLTQKWGFLILTLLAFPIHFSLQSPMFWPSHFNFQINEMIYYFGFYVFGVYLYKNITLLKSLAKNGWFYVFISIPFVFLLNGPTEKYDLMRNVVVDITSWKVANIQVWQEGIFSNSAFKSIIVFLRCAVSWTLCLGFIGLAHRYLNQPSRYVRYLADSAYWVFWVHVLFTCFFSRYAQEITFGNAVLKSVVIFYLSLFFMYLLYNKCVRYTFLGDYFMGRRKDPSHPDEVHFKTSSLFKKSIPVALMSICIAFLCGYLDDFIKKGSKREVIAEAFAARDQAFLESYDSLIRVNDRFGRNPIHIASILPEPYRRYNPIPILLNQSVDINERDFVGRTPLFYAVR</sequence>
<feature type="transmembrane region" description="Helical" evidence="1">
    <location>
        <begin position="378"/>
        <end position="397"/>
    </location>
</feature>
<feature type="domain" description="Acyltransferase 3" evidence="2">
    <location>
        <begin position="8"/>
        <end position="397"/>
    </location>
</feature>
<keyword evidence="1" id="KW-0472">Membrane</keyword>
<feature type="transmembrane region" description="Helical" evidence="1">
    <location>
        <begin position="259"/>
        <end position="276"/>
    </location>
</feature>
<dbReference type="EMBL" id="UINC01043400">
    <property type="protein sequence ID" value="SVB47385.1"/>
    <property type="molecule type" value="Genomic_DNA"/>
</dbReference>
<feature type="transmembrane region" description="Helical" evidence="1">
    <location>
        <begin position="434"/>
        <end position="451"/>
    </location>
</feature>
<name>A0A382EA63_9ZZZZ</name>
<evidence type="ECO:0000256" key="1">
    <source>
        <dbReference type="SAM" id="Phobius"/>
    </source>
</evidence>
<feature type="transmembrane region" description="Helical" evidence="1">
    <location>
        <begin position="153"/>
        <end position="171"/>
    </location>
</feature>